<evidence type="ECO:0000313" key="3">
    <source>
        <dbReference type="Proteomes" id="UP000189670"/>
    </source>
</evidence>
<dbReference type="GO" id="GO:0015074">
    <property type="term" value="P:DNA integration"/>
    <property type="evidence" value="ECO:0007669"/>
    <property type="project" value="InterPro"/>
</dbReference>
<proteinExistence type="predicted"/>
<evidence type="ECO:0000259" key="1">
    <source>
        <dbReference type="PROSITE" id="PS50994"/>
    </source>
</evidence>
<dbReference type="PANTHER" id="PTHR35004">
    <property type="entry name" value="TRANSPOSASE RV3428C-RELATED"/>
    <property type="match status" value="1"/>
</dbReference>
<evidence type="ECO:0000313" key="2">
    <source>
        <dbReference type="EMBL" id="ETR70498.1"/>
    </source>
</evidence>
<dbReference type="EMBL" id="ATBP01000415">
    <property type="protein sequence ID" value="ETR70498.1"/>
    <property type="molecule type" value="Genomic_DNA"/>
</dbReference>
<comment type="caution">
    <text evidence="2">The sequence shown here is derived from an EMBL/GenBank/DDBJ whole genome shotgun (WGS) entry which is preliminary data.</text>
</comment>
<dbReference type="PANTHER" id="PTHR35004:SF7">
    <property type="entry name" value="INTEGRASE PROTEIN"/>
    <property type="match status" value="1"/>
</dbReference>
<dbReference type="InterPro" id="IPR001584">
    <property type="entry name" value="Integrase_cat-core"/>
</dbReference>
<dbReference type="SUPFAM" id="SSF53098">
    <property type="entry name" value="Ribonuclease H-like"/>
    <property type="match status" value="1"/>
</dbReference>
<dbReference type="PROSITE" id="PS50994">
    <property type="entry name" value="INTEGRASE"/>
    <property type="match status" value="1"/>
</dbReference>
<dbReference type="Pfam" id="PF22483">
    <property type="entry name" value="Mu-transpos_C_2"/>
    <property type="match status" value="1"/>
</dbReference>
<protein>
    <submittedName>
        <fullName evidence="2">Integrase catalytic region</fullName>
    </submittedName>
</protein>
<feature type="domain" description="Integrase catalytic" evidence="1">
    <location>
        <begin position="1"/>
        <end position="122"/>
    </location>
</feature>
<gene>
    <name evidence="2" type="ORF">OMM_08772</name>
</gene>
<dbReference type="Proteomes" id="UP000189670">
    <property type="component" value="Unassembled WGS sequence"/>
</dbReference>
<accession>A0A1V1P6S8</accession>
<dbReference type="InterPro" id="IPR054353">
    <property type="entry name" value="IstA-like_C"/>
</dbReference>
<sequence>MIALHEEAFMKLGYVPETITYDNMTTVGMHKGPGDPWINPRFKAFAETYDFEIIILPPGAKDRHGAVERPFHYIENNCLKGREFNDFQHLKTHGQYWLDNIANVRIHGTFRERPIDRLKREMPFLKPLPSKKFETYTEVRRTVHRDFCIVNDTNRYSVHPNLVGKKAAVRLYHDYLEIWIDNKLAARHVYSEGKYQRVVLPEHEAAYRGSSFQSELLKKAFLRLGESAKTYFEGLKREKGKSAGYHLSRILKMADRHGSDVVSGAMAHAQRYGAYSADAVNRIIHGKAIKNKGQHVDEDVPENIRQWLRSCAVEDQQLSSYDEMVKKMDKGEEKP</sequence>
<name>A0A1V1P6S8_9BACT</name>
<dbReference type="AlphaFoldDB" id="A0A1V1P6S8"/>
<reference evidence="3" key="1">
    <citation type="submission" date="2012-11" db="EMBL/GenBank/DDBJ databases">
        <authorList>
            <person name="Lucero-Rivera Y.E."/>
            <person name="Tovar-Ramirez D."/>
        </authorList>
    </citation>
    <scope>NUCLEOTIDE SEQUENCE [LARGE SCALE GENOMIC DNA]</scope>
    <source>
        <strain evidence="3">Araruama</strain>
    </source>
</reference>
<dbReference type="InterPro" id="IPR012337">
    <property type="entry name" value="RNaseH-like_sf"/>
</dbReference>
<organism evidence="2 3">
    <name type="scientific">Candidatus Magnetoglobus multicellularis str. Araruama</name>
    <dbReference type="NCBI Taxonomy" id="890399"/>
    <lineage>
        <taxon>Bacteria</taxon>
        <taxon>Pseudomonadati</taxon>
        <taxon>Thermodesulfobacteriota</taxon>
        <taxon>Desulfobacteria</taxon>
        <taxon>Desulfobacterales</taxon>
        <taxon>Desulfobacteraceae</taxon>
        <taxon>Candidatus Magnetoglobus</taxon>
    </lineage>
</organism>